<organism evidence="1 3">
    <name type="scientific">Vitis vinifera</name>
    <name type="common">Grape</name>
    <dbReference type="NCBI Taxonomy" id="29760"/>
    <lineage>
        <taxon>Eukaryota</taxon>
        <taxon>Viridiplantae</taxon>
        <taxon>Streptophyta</taxon>
        <taxon>Embryophyta</taxon>
        <taxon>Tracheophyta</taxon>
        <taxon>Spermatophyta</taxon>
        <taxon>Magnoliopsida</taxon>
        <taxon>eudicotyledons</taxon>
        <taxon>Gunneridae</taxon>
        <taxon>Pentapetalae</taxon>
        <taxon>rosids</taxon>
        <taxon>Vitales</taxon>
        <taxon>Vitaceae</taxon>
        <taxon>Viteae</taxon>
        <taxon>Vitis</taxon>
    </lineage>
</organism>
<dbReference type="EMBL" id="QGNW01001711">
    <property type="protein sequence ID" value="RVW32616.1"/>
    <property type="molecule type" value="Genomic_DNA"/>
</dbReference>
<dbReference type="InterPro" id="IPR039298">
    <property type="entry name" value="ACOT13"/>
</dbReference>
<dbReference type="GO" id="GO:0047617">
    <property type="term" value="F:fatty acyl-CoA hydrolase activity"/>
    <property type="evidence" value="ECO:0007669"/>
    <property type="project" value="InterPro"/>
</dbReference>
<dbReference type="InterPro" id="IPR027961">
    <property type="entry name" value="DUF4442"/>
</dbReference>
<dbReference type="SUPFAM" id="SSF54637">
    <property type="entry name" value="Thioesterase/thiol ester dehydrase-isomerase"/>
    <property type="match status" value="1"/>
</dbReference>
<dbReference type="Proteomes" id="UP000288805">
    <property type="component" value="Unassembled WGS sequence"/>
</dbReference>
<reference evidence="1 3" key="1">
    <citation type="journal article" date="2018" name="PLoS Genet.">
        <title>Population sequencing reveals clonal diversity and ancestral inbreeding in the grapevine cultivar Chardonnay.</title>
        <authorList>
            <person name="Roach M.J."/>
            <person name="Johnson D.L."/>
            <person name="Bohlmann J."/>
            <person name="van Vuuren H.J."/>
            <person name="Jones S.J."/>
            <person name="Pretorius I.S."/>
            <person name="Schmidt S.A."/>
            <person name="Borneman A.R."/>
        </authorList>
    </citation>
    <scope>NUCLEOTIDE SEQUENCE [LARGE SCALE GENOMIC DNA]</scope>
    <source>
        <strain evidence="3">cv. Chardonnay</strain>
        <strain evidence="1">I10V1</strain>
        <tissue evidence="1">Leaf</tissue>
    </source>
</reference>
<name>A0A438DAX7_VITVI</name>
<dbReference type="CDD" id="cd03443">
    <property type="entry name" value="PaaI_thioesterase"/>
    <property type="match status" value="1"/>
</dbReference>
<proteinExistence type="predicted"/>
<sequence>MEKGSGRGPEEGTEIPDSLYSRTLLLFHQGGISANIPTISQGKDFYSILFRSILKVQHLDPGRLICLFSVIPAVANYYGGLHGGAVAAIVELVSIACARTVVDEDKELFLGELSMSYLSAAPTNVMVKVRWLVPPIPLPRSTNSWVAINERAEVTVDASVVRSGRNVTVIAVEFKMKKTGKLAYTGRATFYSTPIAKL</sequence>
<evidence type="ECO:0000313" key="1">
    <source>
        <dbReference type="EMBL" id="RVW32616.1"/>
    </source>
</evidence>
<evidence type="ECO:0000313" key="3">
    <source>
        <dbReference type="Proteomes" id="UP000288805"/>
    </source>
</evidence>
<dbReference type="EMBL" id="QGNW01000207">
    <property type="protein sequence ID" value="RVW85126.1"/>
    <property type="molecule type" value="Genomic_DNA"/>
</dbReference>
<evidence type="ECO:0008006" key="4">
    <source>
        <dbReference type="Google" id="ProtNLM"/>
    </source>
</evidence>
<dbReference type="PANTHER" id="PTHR21660">
    <property type="entry name" value="THIOESTERASE SUPERFAMILY MEMBER-RELATED"/>
    <property type="match status" value="1"/>
</dbReference>
<accession>A0A438DAX7</accession>
<evidence type="ECO:0000313" key="2">
    <source>
        <dbReference type="EMBL" id="RVW85126.1"/>
    </source>
</evidence>
<dbReference type="PANTHER" id="PTHR21660:SF12">
    <property type="entry name" value="OS07G0462700 PROTEIN"/>
    <property type="match status" value="1"/>
</dbReference>
<comment type="caution">
    <text evidence="1">The sequence shown here is derived from an EMBL/GenBank/DDBJ whole genome shotgun (WGS) entry which is preliminary data.</text>
</comment>
<dbReference type="InterPro" id="IPR029069">
    <property type="entry name" value="HotDog_dom_sf"/>
</dbReference>
<dbReference type="AlphaFoldDB" id="A0A438DAX7"/>
<gene>
    <name evidence="2" type="ORF">CK203_032882</name>
    <name evidence="1" type="ORF">CK203_076517</name>
</gene>
<protein>
    <recommendedName>
        <fullName evidence="4">Thioesterase domain-containing protein</fullName>
    </recommendedName>
</protein>
<dbReference type="Pfam" id="PF14539">
    <property type="entry name" value="DUF4442"/>
    <property type="match status" value="1"/>
</dbReference>
<dbReference type="Gene3D" id="3.10.129.10">
    <property type="entry name" value="Hotdog Thioesterase"/>
    <property type="match status" value="1"/>
</dbReference>